<dbReference type="PANTHER" id="PTHR46929:SF4">
    <property type="entry name" value="MYB_SANT-LIKE DOMAIN-CONTAINING PROTEIN"/>
    <property type="match status" value="1"/>
</dbReference>
<dbReference type="EMBL" id="NBSK02000008">
    <property type="protein sequence ID" value="KAJ0193678.1"/>
    <property type="molecule type" value="Genomic_DNA"/>
</dbReference>
<dbReference type="AlphaFoldDB" id="A0A9R1UUA0"/>
<feature type="domain" description="Myb/SANT-like" evidence="1">
    <location>
        <begin position="15"/>
        <end position="88"/>
    </location>
</feature>
<protein>
    <recommendedName>
        <fullName evidence="1">Myb/SANT-like domain-containing protein</fullName>
    </recommendedName>
</protein>
<organism evidence="2 3">
    <name type="scientific">Lactuca sativa</name>
    <name type="common">Garden lettuce</name>
    <dbReference type="NCBI Taxonomy" id="4236"/>
    <lineage>
        <taxon>Eukaryota</taxon>
        <taxon>Viridiplantae</taxon>
        <taxon>Streptophyta</taxon>
        <taxon>Embryophyta</taxon>
        <taxon>Tracheophyta</taxon>
        <taxon>Spermatophyta</taxon>
        <taxon>Magnoliopsida</taxon>
        <taxon>eudicotyledons</taxon>
        <taxon>Gunneridae</taxon>
        <taxon>Pentapetalae</taxon>
        <taxon>asterids</taxon>
        <taxon>campanulids</taxon>
        <taxon>Asterales</taxon>
        <taxon>Asteraceae</taxon>
        <taxon>Cichorioideae</taxon>
        <taxon>Cichorieae</taxon>
        <taxon>Lactucinae</taxon>
        <taxon>Lactuca</taxon>
    </lineage>
</organism>
<sequence>MKYFVNPGKKSLVDWTEQMDVAFVDAIVHGNFTTQAYENMVEELNKKLNMNSTKSNLKNRLKILKSNFSQWYDMFNGISLSGFTWNAQM</sequence>
<evidence type="ECO:0000313" key="3">
    <source>
        <dbReference type="Proteomes" id="UP000235145"/>
    </source>
</evidence>
<dbReference type="Pfam" id="PF12776">
    <property type="entry name" value="Myb_DNA-bind_3"/>
    <property type="match status" value="1"/>
</dbReference>
<name>A0A9R1UUA0_LACSA</name>
<dbReference type="Proteomes" id="UP000235145">
    <property type="component" value="Unassembled WGS sequence"/>
</dbReference>
<keyword evidence="3" id="KW-1185">Reference proteome</keyword>
<gene>
    <name evidence="2" type="ORF">LSAT_V11C800424200</name>
</gene>
<dbReference type="InterPro" id="IPR024752">
    <property type="entry name" value="Myb/SANT-like_dom"/>
</dbReference>
<comment type="caution">
    <text evidence="2">The sequence shown here is derived from an EMBL/GenBank/DDBJ whole genome shotgun (WGS) entry which is preliminary data.</text>
</comment>
<evidence type="ECO:0000259" key="1">
    <source>
        <dbReference type="Pfam" id="PF12776"/>
    </source>
</evidence>
<dbReference type="PANTHER" id="PTHR46929">
    <property type="entry name" value="EXPRESSED PROTEIN"/>
    <property type="match status" value="1"/>
</dbReference>
<accession>A0A9R1UUA0</accession>
<reference evidence="2 3" key="1">
    <citation type="journal article" date="2017" name="Nat. Commun.">
        <title>Genome assembly with in vitro proximity ligation data and whole-genome triplication in lettuce.</title>
        <authorList>
            <person name="Reyes-Chin-Wo S."/>
            <person name="Wang Z."/>
            <person name="Yang X."/>
            <person name="Kozik A."/>
            <person name="Arikit S."/>
            <person name="Song C."/>
            <person name="Xia L."/>
            <person name="Froenicke L."/>
            <person name="Lavelle D.O."/>
            <person name="Truco M.J."/>
            <person name="Xia R."/>
            <person name="Zhu S."/>
            <person name="Xu C."/>
            <person name="Xu H."/>
            <person name="Xu X."/>
            <person name="Cox K."/>
            <person name="Korf I."/>
            <person name="Meyers B.C."/>
            <person name="Michelmore R.W."/>
        </authorList>
    </citation>
    <scope>NUCLEOTIDE SEQUENCE [LARGE SCALE GENOMIC DNA]</scope>
    <source>
        <strain evidence="3">cv. Salinas</strain>
        <tissue evidence="2">Seedlings</tissue>
    </source>
</reference>
<evidence type="ECO:0000313" key="2">
    <source>
        <dbReference type="EMBL" id="KAJ0193678.1"/>
    </source>
</evidence>
<proteinExistence type="predicted"/>